<dbReference type="EMBL" id="CAJNOW010002786">
    <property type="protein sequence ID" value="CAF1363668.1"/>
    <property type="molecule type" value="Genomic_DNA"/>
</dbReference>
<dbReference type="Proteomes" id="UP000663824">
    <property type="component" value="Unassembled WGS sequence"/>
</dbReference>
<dbReference type="AlphaFoldDB" id="A0A816P1N8"/>
<protein>
    <submittedName>
        <fullName evidence="2">Uncharacterized protein</fullName>
    </submittedName>
</protein>
<dbReference type="OrthoDB" id="10324451at2759"/>
<evidence type="ECO:0000313" key="3">
    <source>
        <dbReference type="Proteomes" id="UP000663824"/>
    </source>
</evidence>
<comment type="caution">
    <text evidence="2">The sequence shown here is derived from an EMBL/GenBank/DDBJ whole genome shotgun (WGS) entry which is preliminary data.</text>
</comment>
<gene>
    <name evidence="1" type="ORF">KQP761_LOCUS7858</name>
    <name evidence="2" type="ORF">MBJ925_LOCUS11681</name>
</gene>
<accession>A0A816P1N8</accession>
<name>A0A816P1N8_9BILA</name>
<dbReference type="Proteomes" id="UP000663834">
    <property type="component" value="Unassembled WGS sequence"/>
</dbReference>
<organism evidence="2 3">
    <name type="scientific">Rotaria magnacalcarata</name>
    <dbReference type="NCBI Taxonomy" id="392030"/>
    <lineage>
        <taxon>Eukaryota</taxon>
        <taxon>Metazoa</taxon>
        <taxon>Spiralia</taxon>
        <taxon>Gnathifera</taxon>
        <taxon>Rotifera</taxon>
        <taxon>Eurotatoria</taxon>
        <taxon>Bdelloidea</taxon>
        <taxon>Philodinida</taxon>
        <taxon>Philodinidae</taxon>
        <taxon>Rotaria</taxon>
    </lineage>
</organism>
<evidence type="ECO:0000313" key="1">
    <source>
        <dbReference type="EMBL" id="CAF1363668.1"/>
    </source>
</evidence>
<proteinExistence type="predicted"/>
<sequence length="200" mass="22976">MLMGYFPHQSIQLTHIRITLNQYDGCLRLLNQLGSQLYSFAISIVYVCLHEVDIFSQITSISCSYLKNLTVTICLNIVNYQESLLLAIGITITTLDHVVDGFDLKTDIVSYVANLRQFNFHIRSILENASQIEIDTIRQSFVKLQQEPVDFSIKYFNNTYGQGQIYSLPFIGNRLDFISNRFPLFDINNTFSIVTILLLL</sequence>
<evidence type="ECO:0000313" key="2">
    <source>
        <dbReference type="EMBL" id="CAF2042956.1"/>
    </source>
</evidence>
<reference evidence="2" key="1">
    <citation type="submission" date="2021-02" db="EMBL/GenBank/DDBJ databases">
        <authorList>
            <person name="Nowell W R."/>
        </authorList>
    </citation>
    <scope>NUCLEOTIDE SEQUENCE</scope>
</reference>
<dbReference type="EMBL" id="CAJNRE010005199">
    <property type="protein sequence ID" value="CAF2042956.1"/>
    <property type="molecule type" value="Genomic_DNA"/>
</dbReference>